<evidence type="ECO:0000256" key="3">
    <source>
        <dbReference type="SAM" id="MobiDB-lite"/>
    </source>
</evidence>
<sequence length="721" mass="78346">MSCFGVCATDASSEFERERGNLSRRGYMGALSRRLRGRPCSSRPPCRLLCPHCTMADLYTALRVSPRKKRTLPTSDDEDVLTPKRLRRNSIVYVPICCSSSLVHSANHRAHRPPTPSTNTRRKGNAELDPDTLPAHLSRLYKIQTSLQHALSHALATCAVSPSEDTGLVRNVLNHMSLGAYTGLTSKIEIDDLKRLCWLWEWDGTAPGSNADIGASKGKAKAEVEEEEVDENPFLDEPKPAKVIESPIKDWTRGAMGFVVSQTTHRDKSTGARVPVYGLGIEVEMDIDKDMKGGMAAVARWTAGSETRRKAVATKLQQWVKVHAKEKSVPQIPMAELPALPEAVKPSNLTRLLASSSPRSPASAAILAAPQRPGSPTPSGSRSPTKSPSKKLRDFAIPFPVTPSSRLGTPTTNRILKTPSTNRILFPQTPSTNRILFPQTPSSRHSRADASDPRTPTSARTPSLAGSDTPTASDSSVPSTPVHQRGADAQTAPQTPTSSRRQALYERIRQRSLQNTPTKANPTGAPMSKDELLRLSQEEMRRRCLLGRLSGVAESVWMYFSNPTGSASATPGARKRRAMPASEIAAAVVKSSPVPLSVAEAHESLEMLVKICPFFIRRMDVSGEEWLEMPASAETEGEASVPASPSKRGAREPSSVLRSPSKTPGSPSKTPGSPSKTPSSPSKLKLKAEELLTRSPRRVAREGGGLREVRERIRRELESVD</sequence>
<evidence type="ECO:0000256" key="2">
    <source>
        <dbReference type="ARBA" id="ARBA00023306"/>
    </source>
</evidence>
<dbReference type="EMBL" id="ML210966">
    <property type="protein sequence ID" value="TFK94662.1"/>
    <property type="molecule type" value="Genomic_DNA"/>
</dbReference>
<dbReference type="InterPro" id="IPR038090">
    <property type="entry name" value="Cdt1_C_WH_dom_sf"/>
</dbReference>
<dbReference type="InterPro" id="IPR032054">
    <property type="entry name" value="Cdt1_C"/>
</dbReference>
<evidence type="ECO:0000259" key="4">
    <source>
        <dbReference type="Pfam" id="PF16679"/>
    </source>
</evidence>
<feature type="compositionally biased region" description="Polar residues" evidence="3">
    <location>
        <begin position="402"/>
        <end position="443"/>
    </location>
</feature>
<reference evidence="5 6" key="1">
    <citation type="journal article" date="2019" name="Nat. Ecol. Evol.">
        <title>Megaphylogeny resolves global patterns of mushroom evolution.</title>
        <authorList>
            <person name="Varga T."/>
            <person name="Krizsan K."/>
            <person name="Foldi C."/>
            <person name="Dima B."/>
            <person name="Sanchez-Garcia M."/>
            <person name="Sanchez-Ramirez S."/>
            <person name="Szollosi G.J."/>
            <person name="Szarkandi J.G."/>
            <person name="Papp V."/>
            <person name="Albert L."/>
            <person name="Andreopoulos W."/>
            <person name="Angelini C."/>
            <person name="Antonin V."/>
            <person name="Barry K.W."/>
            <person name="Bougher N.L."/>
            <person name="Buchanan P."/>
            <person name="Buyck B."/>
            <person name="Bense V."/>
            <person name="Catcheside P."/>
            <person name="Chovatia M."/>
            <person name="Cooper J."/>
            <person name="Damon W."/>
            <person name="Desjardin D."/>
            <person name="Finy P."/>
            <person name="Geml J."/>
            <person name="Haridas S."/>
            <person name="Hughes K."/>
            <person name="Justo A."/>
            <person name="Karasinski D."/>
            <person name="Kautmanova I."/>
            <person name="Kiss B."/>
            <person name="Kocsube S."/>
            <person name="Kotiranta H."/>
            <person name="LaButti K.M."/>
            <person name="Lechner B.E."/>
            <person name="Liimatainen K."/>
            <person name="Lipzen A."/>
            <person name="Lukacs Z."/>
            <person name="Mihaltcheva S."/>
            <person name="Morgado L.N."/>
            <person name="Niskanen T."/>
            <person name="Noordeloos M.E."/>
            <person name="Ohm R.A."/>
            <person name="Ortiz-Santana B."/>
            <person name="Ovrebo C."/>
            <person name="Racz N."/>
            <person name="Riley R."/>
            <person name="Savchenko A."/>
            <person name="Shiryaev A."/>
            <person name="Soop K."/>
            <person name="Spirin V."/>
            <person name="Szebenyi C."/>
            <person name="Tomsovsky M."/>
            <person name="Tulloss R.E."/>
            <person name="Uehling J."/>
            <person name="Grigoriev I.V."/>
            <person name="Vagvolgyi C."/>
            <person name="Papp T."/>
            <person name="Martin F.M."/>
            <person name="Miettinen O."/>
            <person name="Hibbett D.S."/>
            <person name="Nagy L.G."/>
        </authorList>
    </citation>
    <scope>NUCLEOTIDE SEQUENCE [LARGE SCALE GENOMIC DNA]</scope>
    <source>
        <strain evidence="5 6">HHB13444</strain>
    </source>
</reference>
<feature type="compositionally biased region" description="Basic and acidic residues" evidence="3">
    <location>
        <begin position="699"/>
        <end position="708"/>
    </location>
</feature>
<proteinExistence type="inferred from homology"/>
<feature type="region of interest" description="Disordered" evidence="3">
    <location>
        <begin position="630"/>
        <end position="708"/>
    </location>
</feature>
<evidence type="ECO:0000313" key="6">
    <source>
        <dbReference type="Proteomes" id="UP000308197"/>
    </source>
</evidence>
<feature type="compositionally biased region" description="Polar residues" evidence="3">
    <location>
        <begin position="511"/>
        <end position="521"/>
    </location>
</feature>
<dbReference type="Gene3D" id="1.10.10.1420">
    <property type="entry name" value="DNA replication factor Cdt1, C-terminal WH domain"/>
    <property type="match status" value="1"/>
</dbReference>
<evidence type="ECO:0000313" key="5">
    <source>
        <dbReference type="EMBL" id="TFK94662.1"/>
    </source>
</evidence>
<feature type="region of interest" description="Disordered" evidence="3">
    <location>
        <begin position="353"/>
        <end position="501"/>
    </location>
</feature>
<evidence type="ECO:0000256" key="1">
    <source>
        <dbReference type="ARBA" id="ARBA00008356"/>
    </source>
</evidence>
<feature type="domain" description="DNA replication factor Cdt1 C-terminal" evidence="4">
    <location>
        <begin position="504"/>
        <end position="619"/>
    </location>
</feature>
<comment type="similarity">
    <text evidence="1">Belongs to the Cdt1 family.</text>
</comment>
<feature type="compositionally biased region" description="Polar residues" evidence="3">
    <location>
        <begin position="454"/>
        <end position="482"/>
    </location>
</feature>
<name>A0A5C3PYJ2_9APHY</name>
<feature type="compositionally biased region" description="Low complexity" evidence="3">
    <location>
        <begin position="659"/>
        <end position="683"/>
    </location>
</feature>
<keyword evidence="2" id="KW-0131">Cell cycle</keyword>
<feature type="region of interest" description="Disordered" evidence="3">
    <location>
        <begin position="508"/>
        <end position="527"/>
    </location>
</feature>
<keyword evidence="6" id="KW-1185">Reference proteome</keyword>
<feature type="compositionally biased region" description="Low complexity" evidence="3">
    <location>
        <begin position="353"/>
        <end position="387"/>
    </location>
</feature>
<dbReference type="InParanoid" id="A0A5C3PYJ2"/>
<feature type="compositionally biased region" description="Polar residues" evidence="3">
    <location>
        <begin position="491"/>
        <end position="501"/>
    </location>
</feature>
<organism evidence="5 6">
    <name type="scientific">Polyporus arcularius HHB13444</name>
    <dbReference type="NCBI Taxonomy" id="1314778"/>
    <lineage>
        <taxon>Eukaryota</taxon>
        <taxon>Fungi</taxon>
        <taxon>Dikarya</taxon>
        <taxon>Basidiomycota</taxon>
        <taxon>Agaricomycotina</taxon>
        <taxon>Agaricomycetes</taxon>
        <taxon>Polyporales</taxon>
        <taxon>Polyporaceae</taxon>
        <taxon>Polyporus</taxon>
    </lineage>
</organism>
<dbReference type="Proteomes" id="UP000308197">
    <property type="component" value="Unassembled WGS sequence"/>
</dbReference>
<gene>
    <name evidence="5" type="ORF">K466DRAFT_246139</name>
</gene>
<dbReference type="AlphaFoldDB" id="A0A5C3PYJ2"/>
<accession>A0A5C3PYJ2</accession>
<dbReference type="Pfam" id="PF16679">
    <property type="entry name" value="CDT1_C"/>
    <property type="match status" value="1"/>
</dbReference>
<feature type="region of interest" description="Disordered" evidence="3">
    <location>
        <begin position="105"/>
        <end position="128"/>
    </location>
</feature>
<protein>
    <recommendedName>
        <fullName evidence="4">DNA replication factor Cdt1 C-terminal domain-containing protein</fullName>
    </recommendedName>
</protein>